<keyword evidence="3" id="KW-1185">Reference proteome</keyword>
<accession>A0ABV6XNT8</accession>
<dbReference type="Pfam" id="PF00903">
    <property type="entry name" value="Glyoxalase"/>
    <property type="match status" value="1"/>
</dbReference>
<reference evidence="2 3" key="1">
    <citation type="submission" date="2024-06" db="EMBL/GenBank/DDBJ databases">
        <authorList>
            <person name="Lee S.D."/>
        </authorList>
    </citation>
    <scope>NUCLEOTIDE SEQUENCE [LARGE SCALE GENOMIC DNA]</scope>
    <source>
        <strain evidence="2 3">N1-10</strain>
    </source>
</reference>
<dbReference type="InterPro" id="IPR004360">
    <property type="entry name" value="Glyas_Fos-R_dOase_dom"/>
</dbReference>
<dbReference type="InterPro" id="IPR029068">
    <property type="entry name" value="Glyas_Bleomycin-R_OHBP_Dase"/>
</dbReference>
<dbReference type="Gene3D" id="3.10.180.10">
    <property type="entry name" value="2,3-Dihydroxybiphenyl 1,2-Dioxygenase, domain 1"/>
    <property type="match status" value="1"/>
</dbReference>
<dbReference type="RefSeq" id="WP_380565465.1">
    <property type="nucleotide sequence ID" value="NZ_JBEUKS010000005.1"/>
</dbReference>
<proteinExistence type="predicted"/>
<sequence length="155" mass="16633">MSSSSHASRPRLSGIHHVKIPVTDLTRSVDWYARVFGLDVTMEFPDADGVVRGVAGLVPGLGDVLLGLRVNREAAEGCKGFDPVSFAVDDRADIEAWAAHLDGLGVEHSPLIEASVGWLLVFDDPDGLQLHLYSWAAHGVDHSDRPGYGRPAAAR</sequence>
<comment type="caution">
    <text evidence="2">The sequence shown here is derived from an EMBL/GenBank/DDBJ whole genome shotgun (WGS) entry which is preliminary data.</text>
</comment>
<evidence type="ECO:0000313" key="2">
    <source>
        <dbReference type="EMBL" id="MFC1439847.1"/>
    </source>
</evidence>
<evidence type="ECO:0000259" key="1">
    <source>
        <dbReference type="PROSITE" id="PS51819"/>
    </source>
</evidence>
<evidence type="ECO:0000313" key="3">
    <source>
        <dbReference type="Proteomes" id="UP001592581"/>
    </source>
</evidence>
<name>A0ABV6XNT8_9ACTN</name>
<protein>
    <submittedName>
        <fullName evidence="2">VOC family protein</fullName>
    </submittedName>
</protein>
<dbReference type="EMBL" id="JBEUKS010000005">
    <property type="protein sequence ID" value="MFC1439847.1"/>
    <property type="molecule type" value="Genomic_DNA"/>
</dbReference>
<dbReference type="PROSITE" id="PS51819">
    <property type="entry name" value="VOC"/>
    <property type="match status" value="1"/>
</dbReference>
<dbReference type="Proteomes" id="UP001592581">
    <property type="component" value="Unassembled WGS sequence"/>
</dbReference>
<dbReference type="SUPFAM" id="SSF54593">
    <property type="entry name" value="Glyoxalase/Bleomycin resistance protein/Dihydroxybiphenyl dioxygenase"/>
    <property type="match status" value="1"/>
</dbReference>
<organism evidence="2 3">
    <name type="scientific">Streptacidiphilus jeojiensis</name>
    <dbReference type="NCBI Taxonomy" id="3229225"/>
    <lineage>
        <taxon>Bacteria</taxon>
        <taxon>Bacillati</taxon>
        <taxon>Actinomycetota</taxon>
        <taxon>Actinomycetes</taxon>
        <taxon>Kitasatosporales</taxon>
        <taxon>Streptomycetaceae</taxon>
        <taxon>Streptacidiphilus</taxon>
    </lineage>
</organism>
<feature type="domain" description="VOC" evidence="1">
    <location>
        <begin position="14"/>
        <end position="135"/>
    </location>
</feature>
<dbReference type="InterPro" id="IPR037523">
    <property type="entry name" value="VOC_core"/>
</dbReference>
<gene>
    <name evidence="2" type="ORF">ABUW04_16440</name>
</gene>